<dbReference type="Gene3D" id="3.20.20.80">
    <property type="entry name" value="Glycosidases"/>
    <property type="match status" value="1"/>
</dbReference>
<reference evidence="6 7" key="1">
    <citation type="submission" date="2018-04" db="EMBL/GenBank/DDBJ databases">
        <title>The genome of golden apple snail Pomacea canaliculata provides insight into stress tolerance and invasive adaptation.</title>
        <authorList>
            <person name="Liu C."/>
            <person name="Liu B."/>
            <person name="Ren Y."/>
            <person name="Zhang Y."/>
            <person name="Wang H."/>
            <person name="Li S."/>
            <person name="Jiang F."/>
            <person name="Yin L."/>
            <person name="Zhang G."/>
            <person name="Qian W."/>
            <person name="Fan W."/>
        </authorList>
    </citation>
    <scope>NUCLEOTIDE SEQUENCE [LARGE SCALE GENOMIC DNA]</scope>
    <source>
        <strain evidence="6">SZHN2017</strain>
        <tissue evidence="6">Muscle</tissue>
    </source>
</reference>
<dbReference type="InterPro" id="IPR011583">
    <property type="entry name" value="Chitinase_II/V-like_cat"/>
</dbReference>
<dbReference type="InterPro" id="IPR017853">
    <property type="entry name" value="GH"/>
</dbReference>
<comment type="similarity">
    <text evidence="1">Belongs to the glycosyl hydrolase 18 family. Chitinase class II subfamily.</text>
</comment>
<feature type="domain" description="GH18" evidence="5">
    <location>
        <begin position="1"/>
        <end position="229"/>
    </location>
</feature>
<dbReference type="GO" id="GO:0005576">
    <property type="term" value="C:extracellular region"/>
    <property type="evidence" value="ECO:0007669"/>
    <property type="project" value="InterPro"/>
</dbReference>
<dbReference type="SUPFAM" id="SSF54556">
    <property type="entry name" value="Chitinase insertion domain"/>
    <property type="match status" value="1"/>
</dbReference>
<dbReference type="FunFam" id="3.10.50.10:FF:000001">
    <property type="entry name" value="Chitinase 3-like 1"/>
    <property type="match status" value="1"/>
</dbReference>
<dbReference type="GO" id="GO:0006032">
    <property type="term" value="P:chitin catabolic process"/>
    <property type="evidence" value="ECO:0007669"/>
    <property type="project" value="TreeGrafter"/>
</dbReference>
<feature type="domain" description="Chitin-binding type-2" evidence="4">
    <location>
        <begin position="267"/>
        <end position="323"/>
    </location>
</feature>
<evidence type="ECO:0000256" key="1">
    <source>
        <dbReference type="ARBA" id="ARBA00009121"/>
    </source>
</evidence>
<dbReference type="InterPro" id="IPR001223">
    <property type="entry name" value="Glyco_hydro18_cat"/>
</dbReference>
<evidence type="ECO:0000313" key="7">
    <source>
        <dbReference type="Proteomes" id="UP000245119"/>
    </source>
</evidence>
<keyword evidence="7" id="KW-1185">Reference proteome</keyword>
<keyword evidence="3" id="KW-1015">Disulfide bond</keyword>
<dbReference type="InterPro" id="IPR029070">
    <property type="entry name" value="Chitinase_insertion_sf"/>
</dbReference>
<sequence>MRQAFEAEARTSGKSRLLLSAAVSGGKETVDSAYDVPAIAKALDFINLMTYDFHGSWESNAGHNSPLYPRGGESGWQRQLNVDWAARYWVQKGAPKDKLNIGMGLYGRSFTLASASNHQPGAPAPHPGQPGPFTGDGGVLAYYEVCDMLKAGATRVFIADQQVPYAYHGTQWVGYDDPESLRDKVRYVKQNGYGGVMVWELSMDDFTGAHCNNGHFPLMHAINSECGQSTVPVVTRAPSTTAHPVQHTTHATVVTTQKSSSSGHNTAVTCSNKADGFYTSPRSCSEYITCAAGIAYVIKCGQGLVYNANLHVCDWPANYHCTVRWAGVSAAYVLAVTLLLEEKEQKTKKGNSCTPLPVNNNLRTLSLISPIPLHPPPPISPIPLHPHRSEKETWMHKSEGECLLNLREVYSCQLRFRK</sequence>
<evidence type="ECO:0000259" key="4">
    <source>
        <dbReference type="PROSITE" id="PS50940"/>
    </source>
</evidence>
<name>A0A2T7PVY9_POMCA</name>
<dbReference type="InterPro" id="IPR002557">
    <property type="entry name" value="Chitin-bd_dom"/>
</dbReference>
<dbReference type="AlphaFoldDB" id="A0A2T7PVY9"/>
<dbReference type="InterPro" id="IPR050314">
    <property type="entry name" value="Glycosyl_Hydrlase_18"/>
</dbReference>
<keyword evidence="2" id="KW-0147">Chitin-binding</keyword>
<dbReference type="PROSITE" id="PS50940">
    <property type="entry name" value="CHIT_BIND_II"/>
    <property type="match status" value="1"/>
</dbReference>
<dbReference type="SMART" id="SM00494">
    <property type="entry name" value="ChtBD2"/>
    <property type="match status" value="1"/>
</dbReference>
<proteinExistence type="inferred from homology"/>
<dbReference type="Pfam" id="PF00704">
    <property type="entry name" value="Glyco_hydro_18"/>
    <property type="match status" value="1"/>
</dbReference>
<dbReference type="OrthoDB" id="73875at2759"/>
<dbReference type="PANTHER" id="PTHR11177:SF317">
    <property type="entry name" value="CHITINASE 12-RELATED"/>
    <property type="match status" value="1"/>
</dbReference>
<evidence type="ECO:0000256" key="2">
    <source>
        <dbReference type="ARBA" id="ARBA00022669"/>
    </source>
</evidence>
<dbReference type="SUPFAM" id="SSF57625">
    <property type="entry name" value="Invertebrate chitin-binding proteins"/>
    <property type="match status" value="1"/>
</dbReference>
<dbReference type="SMART" id="SM00636">
    <property type="entry name" value="Glyco_18"/>
    <property type="match status" value="1"/>
</dbReference>
<comment type="caution">
    <text evidence="6">The sequence shown here is derived from an EMBL/GenBank/DDBJ whole genome shotgun (WGS) entry which is preliminary data.</text>
</comment>
<evidence type="ECO:0000313" key="6">
    <source>
        <dbReference type="EMBL" id="PVD37547.1"/>
    </source>
</evidence>
<dbReference type="SUPFAM" id="SSF51445">
    <property type="entry name" value="(Trans)glycosidases"/>
    <property type="match status" value="1"/>
</dbReference>
<dbReference type="Gene3D" id="3.10.50.10">
    <property type="match status" value="1"/>
</dbReference>
<dbReference type="Proteomes" id="UP000245119">
    <property type="component" value="Linkage Group LG1"/>
</dbReference>
<dbReference type="STRING" id="400727.A0A2T7PVY9"/>
<dbReference type="GO" id="GO:0005975">
    <property type="term" value="P:carbohydrate metabolic process"/>
    <property type="evidence" value="ECO:0007669"/>
    <property type="project" value="InterPro"/>
</dbReference>
<dbReference type="Gene3D" id="2.170.140.10">
    <property type="entry name" value="Chitin binding domain"/>
    <property type="match status" value="1"/>
</dbReference>
<dbReference type="GO" id="GO:0004568">
    <property type="term" value="F:chitinase activity"/>
    <property type="evidence" value="ECO:0007669"/>
    <property type="project" value="TreeGrafter"/>
</dbReference>
<dbReference type="PROSITE" id="PS51910">
    <property type="entry name" value="GH18_2"/>
    <property type="match status" value="1"/>
</dbReference>
<evidence type="ECO:0000256" key="3">
    <source>
        <dbReference type="ARBA" id="ARBA00023157"/>
    </source>
</evidence>
<dbReference type="GO" id="GO:0008061">
    <property type="term" value="F:chitin binding"/>
    <property type="evidence" value="ECO:0007669"/>
    <property type="project" value="UniProtKB-KW"/>
</dbReference>
<evidence type="ECO:0000259" key="5">
    <source>
        <dbReference type="PROSITE" id="PS51910"/>
    </source>
</evidence>
<organism evidence="6 7">
    <name type="scientific">Pomacea canaliculata</name>
    <name type="common">Golden apple snail</name>
    <dbReference type="NCBI Taxonomy" id="400727"/>
    <lineage>
        <taxon>Eukaryota</taxon>
        <taxon>Metazoa</taxon>
        <taxon>Spiralia</taxon>
        <taxon>Lophotrochozoa</taxon>
        <taxon>Mollusca</taxon>
        <taxon>Gastropoda</taxon>
        <taxon>Caenogastropoda</taxon>
        <taxon>Architaenioglossa</taxon>
        <taxon>Ampullarioidea</taxon>
        <taxon>Ampullariidae</taxon>
        <taxon>Pomacea</taxon>
    </lineage>
</organism>
<dbReference type="Pfam" id="PF01607">
    <property type="entry name" value="CBM_14"/>
    <property type="match status" value="1"/>
</dbReference>
<gene>
    <name evidence="6" type="ORF">C0Q70_00141</name>
</gene>
<protein>
    <submittedName>
        <fullName evidence="6">Uncharacterized protein</fullName>
    </submittedName>
</protein>
<dbReference type="EMBL" id="PZQS01000001">
    <property type="protein sequence ID" value="PVD37547.1"/>
    <property type="molecule type" value="Genomic_DNA"/>
</dbReference>
<dbReference type="InterPro" id="IPR036508">
    <property type="entry name" value="Chitin-bd_dom_sf"/>
</dbReference>
<accession>A0A2T7PVY9</accession>
<dbReference type="PANTHER" id="PTHR11177">
    <property type="entry name" value="CHITINASE"/>
    <property type="match status" value="1"/>
</dbReference>